<evidence type="ECO:0000313" key="9">
    <source>
        <dbReference type="Proteomes" id="UP001142055"/>
    </source>
</evidence>
<feature type="domain" description="Gamma tubulin complex component protein N-terminal" evidence="7">
    <location>
        <begin position="33"/>
        <end position="449"/>
    </location>
</feature>
<evidence type="ECO:0000259" key="6">
    <source>
        <dbReference type="Pfam" id="PF04130"/>
    </source>
</evidence>
<dbReference type="AlphaFoldDB" id="A0A9Q0ME88"/>
<organism evidence="8 9">
    <name type="scientific">Blomia tropicalis</name>
    <name type="common">Mite</name>
    <dbReference type="NCBI Taxonomy" id="40697"/>
    <lineage>
        <taxon>Eukaryota</taxon>
        <taxon>Metazoa</taxon>
        <taxon>Ecdysozoa</taxon>
        <taxon>Arthropoda</taxon>
        <taxon>Chelicerata</taxon>
        <taxon>Arachnida</taxon>
        <taxon>Acari</taxon>
        <taxon>Acariformes</taxon>
        <taxon>Sarcoptiformes</taxon>
        <taxon>Astigmata</taxon>
        <taxon>Glycyphagoidea</taxon>
        <taxon>Echimyopodidae</taxon>
        <taxon>Blomia</taxon>
    </lineage>
</organism>
<accession>A0A9Q0ME88</accession>
<keyword evidence="5" id="KW-0206">Cytoskeleton</keyword>
<dbReference type="GO" id="GO:0031122">
    <property type="term" value="P:cytoplasmic microtubule organization"/>
    <property type="evidence" value="ECO:0007669"/>
    <property type="project" value="TreeGrafter"/>
</dbReference>
<evidence type="ECO:0000259" key="7">
    <source>
        <dbReference type="Pfam" id="PF17681"/>
    </source>
</evidence>
<dbReference type="EMBL" id="JAPWDV010000001">
    <property type="protein sequence ID" value="KAJ6223864.1"/>
    <property type="molecule type" value="Genomic_DNA"/>
</dbReference>
<keyword evidence="4" id="KW-0493">Microtubule</keyword>
<sequence length="808" mass="95879">MNNFDSIFSNLEPIPCQTSIGSNFDSEQSFHIIRNVLSMLNGLNVETVKKNPNDIFMLLKYKRSDHNQMYHQHEESMDDEACQLIMRIGGLGKLLLKIINYLNYYNKNRKLRHHLPQTENIQQETYYPMFDDDIGGPKTLGNIKQYYVNSIYSQIKQYHYNLLLIESRFRNSNGPVPLMLPYRASLRRILIWSNEWMEKFLFLSNCLKHCIDLKGVSLLNAIYDQSLHGNPCIRKLARSILHQALKPFIYNMFDWLLAGDVSREISLDFFIWIKEESCTNQIELKQSTQDSSAVSQQQTQSDSGSDTVIDDFEWKIYELNSCQLPSFMSRLQIKKILFIGNAIRLLRYMIRDEYDQRTIQDIFAHSQIQIHYDTMKKFVYKSVDSYGSNGEIDLNQSSSISMIQTIDNDYQVESEVEPQFFFEHPLVDDFDTLLDSYYEVINDEMFKLLNMSELKRQFETQLGFVLMQRGDFYESLIDYLQPLLRKPASEVVNIVNGQCTSLHRIFNMFMVNAKLIELSQVYKIDSLLYNNYEINDSMIFTFSKTPAPMRHHLGWDIFVTRYRFTKKVYHILFSDTTLRYERLFRQLFYFKRVMYSIRRTQRQVAYYQHLFKRRKRQCKLSKSIGSMLNILHFIFFHMFGFISRMYRHFGSQISSSWENVFGLEFIRKQKQIEKFVRAHERFLLDIEKIVFFNRDHAIMTAFSAVNDAILDFCETFAEIELFPTMESILVDAKVDDDFEELQAVAEQLFRHQFKIGINISKYRCCISSFIDLSQMSNNGFEFKYDIVNYQPCLDELFECHNLKSKTLV</sequence>
<dbReference type="PANTHER" id="PTHR19302:SF14">
    <property type="entry name" value="GAMMA-TUBULIN COMPLEX COMPONENT 3"/>
    <property type="match status" value="1"/>
</dbReference>
<dbReference type="GO" id="GO:0000922">
    <property type="term" value="C:spindle pole"/>
    <property type="evidence" value="ECO:0007669"/>
    <property type="project" value="InterPro"/>
</dbReference>
<dbReference type="GO" id="GO:0051321">
    <property type="term" value="P:meiotic cell cycle"/>
    <property type="evidence" value="ECO:0007669"/>
    <property type="project" value="TreeGrafter"/>
</dbReference>
<evidence type="ECO:0000313" key="8">
    <source>
        <dbReference type="EMBL" id="KAJ6223864.1"/>
    </source>
</evidence>
<feature type="domain" description="Gamma tubulin complex component C-terminal" evidence="6">
    <location>
        <begin position="456"/>
        <end position="754"/>
    </location>
</feature>
<comment type="subcellular location">
    <subcellularLocation>
        <location evidence="1">Cytoplasm</location>
        <location evidence="1">Cytoskeleton</location>
    </subcellularLocation>
</comment>
<dbReference type="PANTHER" id="PTHR19302">
    <property type="entry name" value="GAMMA TUBULIN COMPLEX PROTEIN"/>
    <property type="match status" value="1"/>
</dbReference>
<dbReference type="InterPro" id="IPR007259">
    <property type="entry name" value="GCP"/>
</dbReference>
<keyword evidence="9" id="KW-1185">Reference proteome</keyword>
<reference evidence="8" key="1">
    <citation type="submission" date="2022-12" db="EMBL/GenBank/DDBJ databases">
        <title>Genome assemblies of Blomia tropicalis.</title>
        <authorList>
            <person name="Cui Y."/>
        </authorList>
    </citation>
    <scope>NUCLEOTIDE SEQUENCE</scope>
    <source>
        <tissue evidence="8">Adult mites</tissue>
    </source>
</reference>
<proteinExistence type="inferred from homology"/>
<dbReference type="GO" id="GO:0043015">
    <property type="term" value="F:gamma-tubulin binding"/>
    <property type="evidence" value="ECO:0007669"/>
    <property type="project" value="InterPro"/>
</dbReference>
<keyword evidence="3" id="KW-0963">Cytoplasm</keyword>
<evidence type="ECO:0000256" key="1">
    <source>
        <dbReference type="ARBA" id="ARBA00004245"/>
    </source>
</evidence>
<dbReference type="Pfam" id="PF17681">
    <property type="entry name" value="GCP_N_terminal"/>
    <property type="match status" value="1"/>
</dbReference>
<dbReference type="Pfam" id="PF04130">
    <property type="entry name" value="GCP_C_terminal"/>
    <property type="match status" value="1"/>
</dbReference>
<dbReference type="InterPro" id="IPR041470">
    <property type="entry name" value="GCP_N"/>
</dbReference>
<evidence type="ECO:0000256" key="2">
    <source>
        <dbReference type="ARBA" id="ARBA00010337"/>
    </source>
</evidence>
<dbReference type="GO" id="GO:0051225">
    <property type="term" value="P:spindle assembly"/>
    <property type="evidence" value="ECO:0007669"/>
    <property type="project" value="TreeGrafter"/>
</dbReference>
<evidence type="ECO:0000256" key="5">
    <source>
        <dbReference type="ARBA" id="ARBA00023212"/>
    </source>
</evidence>
<dbReference type="InterPro" id="IPR040457">
    <property type="entry name" value="GCP_C"/>
</dbReference>
<dbReference type="Proteomes" id="UP001142055">
    <property type="component" value="Chromosome 1"/>
</dbReference>
<evidence type="ECO:0000256" key="4">
    <source>
        <dbReference type="ARBA" id="ARBA00022701"/>
    </source>
</evidence>
<name>A0A9Q0ME88_BLOTA</name>
<dbReference type="Gene3D" id="1.20.120.1900">
    <property type="entry name" value="Gamma-tubulin complex, C-terminal domain"/>
    <property type="match status" value="1"/>
</dbReference>
<evidence type="ECO:0008006" key="10">
    <source>
        <dbReference type="Google" id="ProtNLM"/>
    </source>
</evidence>
<dbReference type="GO" id="GO:0000278">
    <property type="term" value="P:mitotic cell cycle"/>
    <property type="evidence" value="ECO:0007669"/>
    <property type="project" value="TreeGrafter"/>
</dbReference>
<dbReference type="InterPro" id="IPR042241">
    <property type="entry name" value="GCP_C_sf"/>
</dbReference>
<comment type="similarity">
    <text evidence="2">Belongs to the TUBGCP family.</text>
</comment>
<evidence type="ECO:0000256" key="3">
    <source>
        <dbReference type="ARBA" id="ARBA00022490"/>
    </source>
</evidence>
<dbReference type="GO" id="GO:0051011">
    <property type="term" value="F:microtubule minus-end binding"/>
    <property type="evidence" value="ECO:0007669"/>
    <property type="project" value="TreeGrafter"/>
</dbReference>
<gene>
    <name evidence="8" type="ORF">RDWZM_002409</name>
</gene>
<dbReference type="OMA" id="RGDFYES"/>
<dbReference type="GO" id="GO:0007020">
    <property type="term" value="P:microtubule nucleation"/>
    <property type="evidence" value="ECO:0007669"/>
    <property type="project" value="InterPro"/>
</dbReference>
<comment type="caution">
    <text evidence="8">The sequence shown here is derived from an EMBL/GenBank/DDBJ whole genome shotgun (WGS) entry which is preliminary data.</text>
</comment>
<dbReference type="GO" id="GO:0000930">
    <property type="term" value="C:gamma-tubulin complex"/>
    <property type="evidence" value="ECO:0007669"/>
    <property type="project" value="TreeGrafter"/>
</dbReference>
<protein>
    <recommendedName>
        <fullName evidence="10">Gamma-tubulin complex component</fullName>
    </recommendedName>
</protein>
<dbReference type="GO" id="GO:0005874">
    <property type="term" value="C:microtubule"/>
    <property type="evidence" value="ECO:0007669"/>
    <property type="project" value="UniProtKB-KW"/>
</dbReference>